<evidence type="ECO:0000313" key="2">
    <source>
        <dbReference type="EMBL" id="KRK97905.1"/>
    </source>
</evidence>
<name>A0A0R1LY09_9LACO</name>
<proteinExistence type="predicted"/>
<dbReference type="GO" id="GO:0016020">
    <property type="term" value="C:membrane"/>
    <property type="evidence" value="ECO:0007669"/>
    <property type="project" value="InterPro"/>
</dbReference>
<dbReference type="OrthoDB" id="2447941at2"/>
<evidence type="ECO:0000256" key="1">
    <source>
        <dbReference type="SAM" id="Phobius"/>
    </source>
</evidence>
<dbReference type="PATRIC" id="fig|1423776.4.peg.885"/>
<dbReference type="AlphaFoldDB" id="A0A0R1LY09"/>
<feature type="transmembrane region" description="Helical" evidence="1">
    <location>
        <begin position="20"/>
        <end position="41"/>
    </location>
</feature>
<dbReference type="EMBL" id="AZEE01000028">
    <property type="protein sequence ID" value="KRK97905.1"/>
    <property type="molecule type" value="Genomic_DNA"/>
</dbReference>
<feature type="transmembrane region" description="Helical" evidence="1">
    <location>
        <begin position="108"/>
        <end position="125"/>
    </location>
</feature>
<dbReference type="STRING" id="1423776.FD04_GL000878"/>
<dbReference type="Proteomes" id="UP000051160">
    <property type="component" value="Unassembled WGS sequence"/>
</dbReference>
<feature type="transmembrane region" description="Helical" evidence="1">
    <location>
        <begin position="172"/>
        <end position="201"/>
    </location>
</feature>
<protein>
    <submittedName>
        <fullName evidence="2">ABC transporter permease</fullName>
    </submittedName>
</protein>
<keyword evidence="3" id="KW-1185">Reference proteome</keyword>
<keyword evidence="1" id="KW-0472">Membrane</keyword>
<reference evidence="2 3" key="1">
    <citation type="journal article" date="2015" name="Genome Announc.">
        <title>Expanding the biotechnology potential of lactobacilli through comparative genomics of 213 strains and associated genera.</title>
        <authorList>
            <person name="Sun Z."/>
            <person name="Harris H.M."/>
            <person name="McCann A."/>
            <person name="Guo C."/>
            <person name="Argimon S."/>
            <person name="Zhang W."/>
            <person name="Yang X."/>
            <person name="Jeffery I.B."/>
            <person name="Cooney J.C."/>
            <person name="Kagawa T.F."/>
            <person name="Liu W."/>
            <person name="Song Y."/>
            <person name="Salvetti E."/>
            <person name="Wrobel A."/>
            <person name="Rasinkangas P."/>
            <person name="Parkhill J."/>
            <person name="Rea M.C."/>
            <person name="O'Sullivan O."/>
            <person name="Ritari J."/>
            <person name="Douillard F.P."/>
            <person name="Paul Ross R."/>
            <person name="Yang R."/>
            <person name="Briner A.E."/>
            <person name="Felis G.E."/>
            <person name="de Vos W.M."/>
            <person name="Barrangou R."/>
            <person name="Klaenhammer T.R."/>
            <person name="Caufield P.W."/>
            <person name="Cui Y."/>
            <person name="Zhang H."/>
            <person name="O'Toole P.W."/>
        </authorList>
    </citation>
    <scope>NUCLEOTIDE SEQUENCE [LARGE SCALE GENOMIC DNA]</scope>
    <source>
        <strain evidence="2 3">DSM 19909</strain>
    </source>
</reference>
<evidence type="ECO:0000313" key="3">
    <source>
        <dbReference type="Proteomes" id="UP000051160"/>
    </source>
</evidence>
<gene>
    <name evidence="2" type="ORF">FD04_GL000878</name>
</gene>
<organism evidence="2 3">
    <name type="scientific">Secundilactobacillus odoratitofui DSM 19909 = JCM 15043</name>
    <dbReference type="NCBI Taxonomy" id="1423776"/>
    <lineage>
        <taxon>Bacteria</taxon>
        <taxon>Bacillati</taxon>
        <taxon>Bacillota</taxon>
        <taxon>Bacilli</taxon>
        <taxon>Lactobacillales</taxon>
        <taxon>Lactobacillaceae</taxon>
        <taxon>Secundilactobacillus</taxon>
    </lineage>
</organism>
<sequence length="403" mass="46938">MNKLFQSRLSSHLKEMFKYLRLVFNDHFVFALLILIGGLGLGYSNSLKQLSAGVWWSKPVIILALLIFLQLGQLATFLKDADVVFLLPREANIARYLTGARRYSEGLAMVYQLLGMFVLLPFIQVTNRLSVADLVVVAVTQLLLKDGLFSGAVMNRYQNHYLMLKRPVWLNVIYPLVMLVILIYTQPIIGLVLALLGTVALRVMTQRIQAAPFDWWQAINLENNRMLRIYRFFNLFTTVPMLKGVAKRRRYLDWLLNFVKPTTGHTYLYLYSRGIVRSGEFSGLYARLTILGMLLLYFVRGTWLPIVLGVLFLYLIGFQLIPFFWQFDDIVFTHLYPIERQQQVANFKQLMTWLLTLTAILFLIVLSFANLSWQISAIMLLVELVEIWFMVYYYLPLRLKKKQ</sequence>
<feature type="transmembrane region" description="Helical" evidence="1">
    <location>
        <begin position="350"/>
        <end position="369"/>
    </location>
</feature>
<dbReference type="RefSeq" id="WP_054699943.1">
    <property type="nucleotide sequence ID" value="NZ_AZEE01000028.1"/>
</dbReference>
<feature type="transmembrane region" description="Helical" evidence="1">
    <location>
        <begin position="305"/>
        <end position="325"/>
    </location>
</feature>
<feature type="transmembrane region" description="Helical" evidence="1">
    <location>
        <begin position="281"/>
        <end position="299"/>
    </location>
</feature>
<comment type="caution">
    <text evidence="2">The sequence shown here is derived from an EMBL/GenBank/DDBJ whole genome shotgun (WGS) entry which is preliminary data.</text>
</comment>
<keyword evidence="1" id="KW-1133">Transmembrane helix</keyword>
<keyword evidence="1" id="KW-0812">Transmembrane</keyword>
<accession>A0A0R1LY09</accession>
<dbReference type="PIRSF" id="PIRSF037259">
    <property type="entry name" value="EcsB_ABC"/>
    <property type="match status" value="1"/>
</dbReference>
<dbReference type="Pfam" id="PF05975">
    <property type="entry name" value="EcsB"/>
    <property type="match status" value="1"/>
</dbReference>
<dbReference type="InterPro" id="IPR010288">
    <property type="entry name" value="EcsB_ABC"/>
</dbReference>
<feature type="transmembrane region" description="Helical" evidence="1">
    <location>
        <begin position="375"/>
        <end position="395"/>
    </location>
</feature>